<dbReference type="InterPro" id="IPR036093">
    <property type="entry name" value="NAC_dom_sf"/>
</dbReference>
<dbReference type="PANTHER" id="PTHR31744">
    <property type="entry name" value="PROTEIN CUP-SHAPED COTYLEDON 2-RELATED"/>
    <property type="match status" value="1"/>
</dbReference>
<reference evidence="6 7" key="1">
    <citation type="journal article" date="2017" name="Nat. Commun.">
        <title>Genome assembly with in vitro proximity ligation data and whole-genome triplication in lettuce.</title>
        <authorList>
            <person name="Reyes-Chin-Wo S."/>
            <person name="Wang Z."/>
            <person name="Yang X."/>
            <person name="Kozik A."/>
            <person name="Arikit S."/>
            <person name="Song C."/>
            <person name="Xia L."/>
            <person name="Froenicke L."/>
            <person name="Lavelle D.O."/>
            <person name="Truco M.J."/>
            <person name="Xia R."/>
            <person name="Zhu S."/>
            <person name="Xu C."/>
            <person name="Xu H."/>
            <person name="Xu X."/>
            <person name="Cox K."/>
            <person name="Korf I."/>
            <person name="Meyers B.C."/>
            <person name="Michelmore R.W."/>
        </authorList>
    </citation>
    <scope>NUCLEOTIDE SEQUENCE [LARGE SCALE GENOMIC DNA]</scope>
    <source>
        <strain evidence="7">cv. Salinas</strain>
        <tissue evidence="6">Seedlings</tissue>
    </source>
</reference>
<dbReference type="Gene3D" id="2.170.150.80">
    <property type="entry name" value="NAC domain"/>
    <property type="match status" value="1"/>
</dbReference>
<dbReference type="GO" id="GO:0006355">
    <property type="term" value="P:regulation of DNA-templated transcription"/>
    <property type="evidence" value="ECO:0007669"/>
    <property type="project" value="InterPro"/>
</dbReference>
<organism evidence="6 7">
    <name type="scientific">Lactuca sativa</name>
    <name type="common">Garden lettuce</name>
    <dbReference type="NCBI Taxonomy" id="4236"/>
    <lineage>
        <taxon>Eukaryota</taxon>
        <taxon>Viridiplantae</taxon>
        <taxon>Streptophyta</taxon>
        <taxon>Embryophyta</taxon>
        <taxon>Tracheophyta</taxon>
        <taxon>Spermatophyta</taxon>
        <taxon>Magnoliopsida</taxon>
        <taxon>eudicotyledons</taxon>
        <taxon>Gunneridae</taxon>
        <taxon>Pentapetalae</taxon>
        <taxon>asterids</taxon>
        <taxon>campanulids</taxon>
        <taxon>Asterales</taxon>
        <taxon>Asteraceae</taxon>
        <taxon>Cichorioideae</taxon>
        <taxon>Cichorieae</taxon>
        <taxon>Lactucinae</taxon>
        <taxon>Lactuca</taxon>
    </lineage>
</organism>
<dbReference type="Gramene" id="rna-gnl|WGS:NBSK|LSAT_6X38501_mrna">
    <property type="protein sequence ID" value="cds-PLY90636.1"/>
    <property type="gene ID" value="gene-LSAT_6X38501"/>
</dbReference>
<dbReference type="SUPFAM" id="SSF101941">
    <property type="entry name" value="NAC domain"/>
    <property type="match status" value="1"/>
</dbReference>
<evidence type="ECO:0000259" key="5">
    <source>
        <dbReference type="PROSITE" id="PS51005"/>
    </source>
</evidence>
<evidence type="ECO:0000313" key="7">
    <source>
        <dbReference type="Proteomes" id="UP000235145"/>
    </source>
</evidence>
<keyword evidence="3" id="KW-0804">Transcription</keyword>
<gene>
    <name evidence="6" type="ORF">LSAT_V11C600313500</name>
</gene>
<keyword evidence="2" id="KW-0238">DNA-binding</keyword>
<protein>
    <recommendedName>
        <fullName evidence="5">NAC domain-containing protein</fullName>
    </recommendedName>
</protein>
<feature type="domain" description="NAC" evidence="5">
    <location>
        <begin position="61"/>
        <end position="221"/>
    </location>
</feature>
<keyword evidence="4" id="KW-0539">Nucleus</keyword>
<accession>A0A9R1V8V1</accession>
<evidence type="ECO:0000313" key="6">
    <source>
        <dbReference type="EMBL" id="KAJ0200954.1"/>
    </source>
</evidence>
<dbReference type="PANTHER" id="PTHR31744:SF220">
    <property type="entry name" value="LOW QUALITY PROTEIN: NAC DOMAIN-CONTAINING PROTEIN 90-LIKE"/>
    <property type="match status" value="1"/>
</dbReference>
<evidence type="ECO:0000256" key="4">
    <source>
        <dbReference type="ARBA" id="ARBA00023242"/>
    </source>
</evidence>
<dbReference type="AlphaFoldDB" id="A0A9R1V8V1"/>
<dbReference type="Pfam" id="PF02365">
    <property type="entry name" value="NAM"/>
    <property type="match status" value="1"/>
</dbReference>
<dbReference type="PROSITE" id="PS51005">
    <property type="entry name" value="NAC"/>
    <property type="match status" value="1"/>
</dbReference>
<comment type="caution">
    <text evidence="6">The sequence shown here is derived from an EMBL/GenBank/DDBJ whole genome shotgun (WGS) entry which is preliminary data.</text>
</comment>
<keyword evidence="7" id="KW-1185">Reference proteome</keyword>
<dbReference type="EMBL" id="NBSK02000006">
    <property type="protein sequence ID" value="KAJ0200954.1"/>
    <property type="molecule type" value="Genomic_DNA"/>
</dbReference>
<dbReference type="Proteomes" id="UP000235145">
    <property type="component" value="Unassembled WGS sequence"/>
</dbReference>
<proteinExistence type="predicted"/>
<name>A0A9R1V8V1_LACSA</name>
<sequence>MIVDLWLGRPVMTCSRPDVLAIFFHFHSVTVSFTNIINTMKQTKLKLVAATMAEDDDELHPPSVYRFYPTEQELISFYLWNKLQGLRTQDLHRVIPVVHVYEYNPCNLPRLAGEFCRRDTEQWFFFVPRQEREAQGGRPSRTTAYGYWKATGSPTYVYSSDNKVIGLKKTMVFYEGRSRTVKKTEWKMNEYRAISVDVDATNTFSVPQLRHELSLCRVYVVSGTTRAFDRRPLGIEWTEMVTPQVNRGGSSFGTVGNN</sequence>
<keyword evidence="1" id="KW-0805">Transcription regulation</keyword>
<evidence type="ECO:0000256" key="2">
    <source>
        <dbReference type="ARBA" id="ARBA00023125"/>
    </source>
</evidence>
<evidence type="ECO:0000256" key="1">
    <source>
        <dbReference type="ARBA" id="ARBA00023015"/>
    </source>
</evidence>
<dbReference type="GO" id="GO:0003677">
    <property type="term" value="F:DNA binding"/>
    <property type="evidence" value="ECO:0007669"/>
    <property type="project" value="UniProtKB-KW"/>
</dbReference>
<dbReference type="InterPro" id="IPR003441">
    <property type="entry name" value="NAC-dom"/>
</dbReference>
<evidence type="ECO:0000256" key="3">
    <source>
        <dbReference type="ARBA" id="ARBA00023163"/>
    </source>
</evidence>